<comment type="caution">
    <text evidence="1">The sequence shown here is derived from an EMBL/GenBank/DDBJ whole genome shotgun (WGS) entry which is preliminary data.</text>
</comment>
<dbReference type="RefSeq" id="XP_749224.2">
    <property type="nucleotide sequence ID" value="XM_744131.2"/>
</dbReference>
<evidence type="ECO:0000313" key="1">
    <source>
        <dbReference type="EMBL" id="EAL87186.2"/>
    </source>
</evidence>
<dbReference type="GeneID" id="3506697"/>
<protein>
    <submittedName>
        <fullName evidence="1">Uncharacterized protein</fullName>
    </submittedName>
</protein>
<dbReference type="OrthoDB" id="192702at2759"/>
<sequence length="430" mass="47161">MGAPATNSETIHVVNKADNRQHAVVNLDSSLDEELPVSALRARPILLGLTSNNLSYARGGDLLHWWETYPVPHTAPPPYNDQASWGIVPAWGYATVTESSVPGIAPDSVIWGYWPTSTSPTLLRLEPSDLQGHWVEVSSHRQQLMPIYNRYEQILPENEEPDEMEWGALLRGVWIAGYLLSEYVFSPDPRARVPVHPLGAASKLPWSAGDADLSSAVVVVLAASTKTARSILWCLFNRPRESGPLGLVQVTSSPAALQKVASKKGWGDVSKSLAYTEIHQATRWIEGRQPSKVVIIDCGARDHVLSQLYKSLQVSALQPCKTVIIQLGSQQKVYTTGEIQTARADMQSMGKIQFNASGVQDTLIDRDGAATYFGKISRSWKVWLADRDSAIPDMHLVRGQGIAGENGIYGGWERLTHGAVRPEEGLVYAL</sequence>
<dbReference type="Proteomes" id="UP000002530">
    <property type="component" value="Unassembled WGS sequence"/>
</dbReference>
<dbReference type="InterPro" id="IPR021276">
    <property type="entry name" value="DUF2855"/>
</dbReference>
<name>Q4WIR9_ASPFU</name>
<dbReference type="eggNOG" id="ENOG502QT8T">
    <property type="taxonomic scope" value="Eukaryota"/>
</dbReference>
<dbReference type="Pfam" id="PF11017">
    <property type="entry name" value="DUF2855"/>
    <property type="match status" value="1"/>
</dbReference>
<evidence type="ECO:0000313" key="2">
    <source>
        <dbReference type="Proteomes" id="UP000002530"/>
    </source>
</evidence>
<dbReference type="VEuPathDB" id="FungiDB:Afu2g00870"/>
<dbReference type="HOGENOM" id="CLU_037224_0_0_1"/>
<organism evidence="1 2">
    <name type="scientific">Aspergillus fumigatus (strain ATCC MYA-4609 / CBS 101355 / FGSC A1100 / Af293)</name>
    <name type="common">Neosartorya fumigata</name>
    <dbReference type="NCBI Taxonomy" id="330879"/>
    <lineage>
        <taxon>Eukaryota</taxon>
        <taxon>Fungi</taxon>
        <taxon>Dikarya</taxon>
        <taxon>Ascomycota</taxon>
        <taxon>Pezizomycotina</taxon>
        <taxon>Eurotiomycetes</taxon>
        <taxon>Eurotiomycetidae</taxon>
        <taxon>Eurotiales</taxon>
        <taxon>Aspergillaceae</taxon>
        <taxon>Aspergillus</taxon>
        <taxon>Aspergillus subgen. Fumigati</taxon>
    </lineage>
</organism>
<proteinExistence type="predicted"/>
<dbReference type="EMBL" id="AAHF01000008">
    <property type="protein sequence ID" value="EAL87186.2"/>
    <property type="molecule type" value="Genomic_DNA"/>
</dbReference>
<reference evidence="1 2" key="1">
    <citation type="journal article" date="2005" name="Nature">
        <title>Genomic sequence of the pathogenic and allergenic filamentous fungus Aspergillus fumigatus.</title>
        <authorList>
            <person name="Nierman W.C."/>
            <person name="Pain A."/>
            <person name="Anderson M.J."/>
            <person name="Wortman J.R."/>
            <person name="Kim H.S."/>
            <person name="Arroyo J."/>
            <person name="Berriman M."/>
            <person name="Abe K."/>
            <person name="Archer D.B."/>
            <person name="Bermejo C."/>
            <person name="Bennett J."/>
            <person name="Bowyer P."/>
            <person name="Chen D."/>
            <person name="Collins M."/>
            <person name="Coulsen R."/>
            <person name="Davies R."/>
            <person name="Dyer P.S."/>
            <person name="Farman M."/>
            <person name="Fedorova N."/>
            <person name="Fedorova N."/>
            <person name="Feldblyum T.V."/>
            <person name="Fischer R."/>
            <person name="Fosker N."/>
            <person name="Fraser A."/>
            <person name="Garcia J.L."/>
            <person name="Garcia M.J."/>
            <person name="Goble A."/>
            <person name="Goldman G.H."/>
            <person name="Gomi K."/>
            <person name="Griffith-Jones S."/>
            <person name="Gwilliam R."/>
            <person name="Haas B."/>
            <person name="Haas H."/>
            <person name="Harris D."/>
            <person name="Horiuchi H."/>
            <person name="Huang J."/>
            <person name="Humphray S."/>
            <person name="Jimenez J."/>
            <person name="Keller N."/>
            <person name="Khouri H."/>
            <person name="Kitamoto K."/>
            <person name="Kobayashi T."/>
            <person name="Konzack S."/>
            <person name="Kulkarni R."/>
            <person name="Kumagai T."/>
            <person name="Lafon A."/>
            <person name="Latge J.P."/>
            <person name="Li W."/>
            <person name="Lord A."/>
            <person name="Lu C."/>
            <person name="Majoros W.H."/>
            <person name="May G.S."/>
            <person name="Miller B.L."/>
            <person name="Mohamoud Y."/>
            <person name="Molina M."/>
            <person name="Monod M."/>
            <person name="Mouyna I."/>
            <person name="Mulligan S."/>
            <person name="Murphy L."/>
            <person name="O'Neil S."/>
            <person name="Paulsen I."/>
            <person name="Penalva M.A."/>
            <person name="Pertea M."/>
            <person name="Price C."/>
            <person name="Pritchard B.L."/>
            <person name="Quail M.A."/>
            <person name="Rabbinowitsch E."/>
            <person name="Rawlins N."/>
            <person name="Rajandream M.A."/>
            <person name="Reichard U."/>
            <person name="Renauld H."/>
            <person name="Robson G.D."/>
            <person name="Rodriguez de Cordoba S."/>
            <person name="Rodriguez-Pena J.M."/>
            <person name="Ronning C.M."/>
            <person name="Rutter S."/>
            <person name="Salzberg S.L."/>
            <person name="Sanchez M."/>
            <person name="Sanchez-Ferrero J.C."/>
            <person name="Saunders D."/>
            <person name="Seeger K."/>
            <person name="Squares R."/>
            <person name="Squares S."/>
            <person name="Takeuchi M."/>
            <person name="Tekaia F."/>
            <person name="Turner G."/>
            <person name="Vazquez de Aldana C.R."/>
            <person name="Weidman J."/>
            <person name="White O."/>
            <person name="Woodward J."/>
            <person name="Yu J.H."/>
            <person name="Fraser C."/>
            <person name="Galagan J.E."/>
            <person name="Asai K."/>
            <person name="Machida M."/>
            <person name="Hall N."/>
            <person name="Barrell B."/>
            <person name="Denning D.W."/>
        </authorList>
    </citation>
    <scope>NUCLEOTIDE SEQUENCE [LARGE SCALE GENOMIC DNA]</scope>
    <source>
        <strain evidence="1 2">Af293</strain>
    </source>
</reference>
<gene>
    <name evidence="1" type="ORF">AFUA_2G00870</name>
</gene>
<dbReference type="STRING" id="330879.Q4WIR9"/>
<dbReference type="AlphaFoldDB" id="Q4WIR9"/>
<dbReference type="InParanoid" id="Q4WIR9"/>
<dbReference type="KEGG" id="afm:AFUA_2G00870"/>
<dbReference type="OMA" id="PIHPLGN"/>
<accession>Q4WIR9</accession>
<keyword evidence="2" id="KW-1185">Reference proteome</keyword>